<protein>
    <recommendedName>
        <fullName evidence="4">Kelch motif family protein</fullName>
    </recommendedName>
</protein>
<name>X6LEM9_RETFI</name>
<evidence type="ECO:0000313" key="2">
    <source>
        <dbReference type="EMBL" id="ETO00014.1"/>
    </source>
</evidence>
<gene>
    <name evidence="2" type="ORF">RFI_37445</name>
</gene>
<dbReference type="AlphaFoldDB" id="X6LEM9"/>
<organism evidence="2 3">
    <name type="scientific">Reticulomyxa filosa</name>
    <dbReference type="NCBI Taxonomy" id="46433"/>
    <lineage>
        <taxon>Eukaryota</taxon>
        <taxon>Sar</taxon>
        <taxon>Rhizaria</taxon>
        <taxon>Retaria</taxon>
        <taxon>Foraminifera</taxon>
        <taxon>Monothalamids</taxon>
        <taxon>Reticulomyxidae</taxon>
        <taxon>Reticulomyxa</taxon>
    </lineage>
</organism>
<keyword evidence="1" id="KW-1133">Transmembrane helix</keyword>
<dbReference type="InterPro" id="IPR006652">
    <property type="entry name" value="Kelch_1"/>
</dbReference>
<dbReference type="Gene3D" id="2.120.10.80">
    <property type="entry name" value="Kelch-type beta propeller"/>
    <property type="match status" value="1"/>
</dbReference>
<evidence type="ECO:0008006" key="4">
    <source>
        <dbReference type="Google" id="ProtNLM"/>
    </source>
</evidence>
<dbReference type="SUPFAM" id="SSF117281">
    <property type="entry name" value="Kelch motif"/>
    <property type="match status" value="1"/>
</dbReference>
<dbReference type="OrthoDB" id="10052615at2759"/>
<dbReference type="Pfam" id="PF01344">
    <property type="entry name" value="Kelch_1"/>
    <property type="match status" value="1"/>
</dbReference>
<feature type="transmembrane region" description="Helical" evidence="1">
    <location>
        <begin position="194"/>
        <end position="214"/>
    </location>
</feature>
<keyword evidence="3" id="KW-1185">Reference proteome</keyword>
<dbReference type="EMBL" id="ASPP01042246">
    <property type="protein sequence ID" value="ETO00014.1"/>
    <property type="molecule type" value="Genomic_DNA"/>
</dbReference>
<dbReference type="Proteomes" id="UP000023152">
    <property type="component" value="Unassembled WGS sequence"/>
</dbReference>
<evidence type="ECO:0000256" key="1">
    <source>
        <dbReference type="SAM" id="Phobius"/>
    </source>
</evidence>
<keyword evidence="1" id="KW-0812">Transmembrane</keyword>
<reference evidence="2 3" key="1">
    <citation type="journal article" date="2013" name="Curr. Biol.">
        <title>The Genome of the Foraminiferan Reticulomyxa filosa.</title>
        <authorList>
            <person name="Glockner G."/>
            <person name="Hulsmann N."/>
            <person name="Schleicher M."/>
            <person name="Noegel A.A."/>
            <person name="Eichinger L."/>
            <person name="Gallinger C."/>
            <person name="Pawlowski J."/>
            <person name="Sierra R."/>
            <person name="Euteneuer U."/>
            <person name="Pillet L."/>
            <person name="Moustafa A."/>
            <person name="Platzer M."/>
            <person name="Groth M."/>
            <person name="Szafranski K."/>
            <person name="Schliwa M."/>
        </authorList>
    </citation>
    <scope>NUCLEOTIDE SEQUENCE [LARGE SCALE GENOMIC DNA]</scope>
</reference>
<comment type="caution">
    <text evidence="2">The sequence shown here is derived from an EMBL/GenBank/DDBJ whole genome shotgun (WGS) entry which is preliminary data.</text>
</comment>
<accession>X6LEM9</accession>
<dbReference type="InterPro" id="IPR015915">
    <property type="entry name" value="Kelch-typ_b-propeller"/>
</dbReference>
<evidence type="ECO:0000313" key="3">
    <source>
        <dbReference type="Proteomes" id="UP000023152"/>
    </source>
</evidence>
<keyword evidence="1" id="KW-0472">Membrane</keyword>
<proteinExistence type="predicted"/>
<sequence length="217" mass="24756">MANTIDNGSNGNESDMEDARAQIGGSNNQFLFVVNNPNHISVFKWPSLEPVIREILPADQLIGGSCFVKTNDNQMLLFNSNIGLSIKYDEDQHRFQYESMPVCFELTYVIDYSFVYVNDKVVLFGGYDADRFLTEVFAFSITKKKWTKIKYPFPSTNETLALVTADGMFVHIIGGVNDCEEASQQHLKISIDDVTGKVTFLFLFFFFFFIKFSFDTK</sequence>